<evidence type="ECO:0008006" key="10">
    <source>
        <dbReference type="Google" id="ProtNLM"/>
    </source>
</evidence>
<keyword evidence="2" id="KW-1003">Cell membrane</keyword>
<evidence type="ECO:0000313" key="8">
    <source>
        <dbReference type="EMBL" id="GJD47481.1"/>
    </source>
</evidence>
<dbReference type="Proteomes" id="UP001055167">
    <property type="component" value="Unassembled WGS sequence"/>
</dbReference>
<keyword evidence="5 7" id="KW-0472">Membrane</keyword>
<feature type="transmembrane region" description="Helical" evidence="7">
    <location>
        <begin position="382"/>
        <end position="400"/>
    </location>
</feature>
<dbReference type="PANTHER" id="PTHR30250:SF31">
    <property type="entry name" value="INNER MEMBRANE PROTEIN YGHQ"/>
    <property type="match status" value="1"/>
</dbReference>
<dbReference type="EMBL" id="BPQH01000001">
    <property type="protein sequence ID" value="GJD47481.1"/>
    <property type="molecule type" value="Genomic_DNA"/>
</dbReference>
<evidence type="ECO:0000256" key="5">
    <source>
        <dbReference type="ARBA" id="ARBA00023136"/>
    </source>
</evidence>
<name>A0ABQ4QS10_9HYPH</name>
<accession>A0ABQ4QS10</accession>
<dbReference type="PANTHER" id="PTHR30250">
    <property type="entry name" value="PST FAMILY PREDICTED COLANIC ACID TRANSPORTER"/>
    <property type="match status" value="1"/>
</dbReference>
<protein>
    <recommendedName>
        <fullName evidence="10">Lipopolysaccharide biosynthesis protein</fullName>
    </recommendedName>
</protein>
<feature type="compositionally biased region" description="Low complexity" evidence="6">
    <location>
        <begin position="494"/>
        <end position="506"/>
    </location>
</feature>
<feature type="transmembrane region" description="Helical" evidence="7">
    <location>
        <begin position="76"/>
        <end position="96"/>
    </location>
</feature>
<keyword evidence="9" id="KW-1185">Reference proteome</keyword>
<evidence type="ECO:0000256" key="4">
    <source>
        <dbReference type="ARBA" id="ARBA00022989"/>
    </source>
</evidence>
<reference evidence="8" key="1">
    <citation type="journal article" date="2021" name="Front. Microbiol.">
        <title>Comprehensive Comparative Genomics and Phenotyping of Methylobacterium Species.</title>
        <authorList>
            <person name="Alessa O."/>
            <person name="Ogura Y."/>
            <person name="Fujitani Y."/>
            <person name="Takami H."/>
            <person name="Hayashi T."/>
            <person name="Sahin N."/>
            <person name="Tani A."/>
        </authorList>
    </citation>
    <scope>NUCLEOTIDE SEQUENCE</scope>
    <source>
        <strain evidence="8">KCTC 52305</strain>
    </source>
</reference>
<comment type="caution">
    <text evidence="8">The sequence shown here is derived from an EMBL/GenBank/DDBJ whole genome shotgun (WGS) entry which is preliminary data.</text>
</comment>
<gene>
    <name evidence="8" type="ORF">OPKNFCMD_0189</name>
</gene>
<feature type="transmembrane region" description="Helical" evidence="7">
    <location>
        <begin position="199"/>
        <end position="220"/>
    </location>
</feature>
<feature type="transmembrane region" description="Helical" evidence="7">
    <location>
        <begin position="108"/>
        <end position="131"/>
    </location>
</feature>
<comment type="subcellular location">
    <subcellularLocation>
        <location evidence="1">Cell membrane</location>
        <topology evidence="1">Multi-pass membrane protein</topology>
    </subcellularLocation>
</comment>
<dbReference type="InterPro" id="IPR002797">
    <property type="entry name" value="Polysacc_synth"/>
</dbReference>
<evidence type="ECO:0000256" key="1">
    <source>
        <dbReference type="ARBA" id="ARBA00004651"/>
    </source>
</evidence>
<feature type="transmembrane region" description="Helical" evidence="7">
    <location>
        <begin position="143"/>
        <end position="160"/>
    </location>
</feature>
<feature type="transmembrane region" description="Helical" evidence="7">
    <location>
        <begin position="412"/>
        <end position="434"/>
    </location>
</feature>
<keyword evidence="3 7" id="KW-0812">Transmembrane</keyword>
<evidence type="ECO:0000256" key="3">
    <source>
        <dbReference type="ARBA" id="ARBA00022692"/>
    </source>
</evidence>
<feature type="transmembrane region" description="Helical" evidence="7">
    <location>
        <begin position="7"/>
        <end position="30"/>
    </location>
</feature>
<evidence type="ECO:0000256" key="2">
    <source>
        <dbReference type="ARBA" id="ARBA00022475"/>
    </source>
</evidence>
<reference evidence="8" key="2">
    <citation type="submission" date="2021-08" db="EMBL/GenBank/DDBJ databases">
        <authorList>
            <person name="Tani A."/>
            <person name="Ola A."/>
            <person name="Ogura Y."/>
            <person name="Katsura K."/>
            <person name="Hayashi T."/>
        </authorList>
    </citation>
    <scope>NUCLEOTIDE SEQUENCE</scope>
    <source>
        <strain evidence="8">KCTC 52305</strain>
    </source>
</reference>
<dbReference type="InterPro" id="IPR050833">
    <property type="entry name" value="Poly_Biosynth_Transport"/>
</dbReference>
<sequence length="514" mass="53302">MARAAYTLYFVANLAPRALMFVLLLVLTRLMPMAEYGLFVLVITTGELFDMALGNWVRVFALRSEGGSGRVRPRRFGRIVALTGVTTGVSLALAAASGLVRQEQGTPFALAVAAYLIAFAPLRLSLILLQIRRMHRSYAAVEALRAGGTLLAATGAALAVGPNFLATALGLAGATLLAGLVGLALALRGVAPPQRARTGYGAALAFGLPIMLASLLAYTLGLVDRYAVDVLMGPHAVAVLAAAYSLSRQPVDLFAGPLNSYAFPHLVRTYERDGAAAAGQAQAGLLMTLMMIGGAIVAGLALLACPLLAVVLPEDYRPDGALLVPWLALGSLFIITKFFIFDNAFHLSKRTWLQPVSMLPSALLGLLLCCVLIPRLGIVGAGIAYAMAGAAACLVTGLVTSRVVPIPMPWGGLARIAASNVCAALVLVGVRNLLGPAGPLAVLVGSTLAYGVVYAAALTLLGVSIRRALEAPWDLPGSAAEAGVTLKALPRTSSLRRTSSLPETSLPETSLPKP</sequence>
<evidence type="ECO:0000256" key="7">
    <source>
        <dbReference type="SAM" id="Phobius"/>
    </source>
</evidence>
<dbReference type="RefSeq" id="WP_128561951.1">
    <property type="nucleotide sequence ID" value="NZ_BPQH01000001.1"/>
</dbReference>
<keyword evidence="4 7" id="KW-1133">Transmembrane helix</keyword>
<feature type="transmembrane region" description="Helical" evidence="7">
    <location>
        <begin position="440"/>
        <end position="463"/>
    </location>
</feature>
<feature type="transmembrane region" description="Helical" evidence="7">
    <location>
        <begin position="36"/>
        <end position="56"/>
    </location>
</feature>
<evidence type="ECO:0000256" key="6">
    <source>
        <dbReference type="SAM" id="MobiDB-lite"/>
    </source>
</evidence>
<feature type="transmembrane region" description="Helical" evidence="7">
    <location>
        <begin position="323"/>
        <end position="340"/>
    </location>
</feature>
<feature type="transmembrane region" description="Helical" evidence="7">
    <location>
        <begin position="352"/>
        <end position="376"/>
    </location>
</feature>
<evidence type="ECO:0000313" key="9">
    <source>
        <dbReference type="Proteomes" id="UP001055167"/>
    </source>
</evidence>
<proteinExistence type="predicted"/>
<feature type="region of interest" description="Disordered" evidence="6">
    <location>
        <begin position="494"/>
        <end position="514"/>
    </location>
</feature>
<dbReference type="Pfam" id="PF01943">
    <property type="entry name" value="Polysacc_synt"/>
    <property type="match status" value="1"/>
</dbReference>
<feature type="transmembrane region" description="Helical" evidence="7">
    <location>
        <begin position="289"/>
        <end position="311"/>
    </location>
</feature>
<feature type="transmembrane region" description="Helical" evidence="7">
    <location>
        <begin position="166"/>
        <end position="187"/>
    </location>
</feature>
<organism evidence="8 9">
    <name type="scientific">Methylobacterium crusticola</name>
    <dbReference type="NCBI Taxonomy" id="1697972"/>
    <lineage>
        <taxon>Bacteria</taxon>
        <taxon>Pseudomonadati</taxon>
        <taxon>Pseudomonadota</taxon>
        <taxon>Alphaproteobacteria</taxon>
        <taxon>Hyphomicrobiales</taxon>
        <taxon>Methylobacteriaceae</taxon>
        <taxon>Methylobacterium</taxon>
    </lineage>
</organism>